<dbReference type="PROSITE" id="PS51918">
    <property type="entry name" value="RADICAL_SAM"/>
    <property type="match status" value="1"/>
</dbReference>
<comment type="cofactor">
    <cofactor evidence="8">
        <name>[4Fe-4S] cluster</name>
        <dbReference type="ChEBI" id="CHEBI:49883"/>
    </cofactor>
    <text evidence="8">Binds 1 [4Fe-4S] cluster. The cluster is coordinated with 3 cysteines and an exchangeable S-adenosyl-L-methionine.</text>
</comment>
<keyword evidence="11" id="KW-1185">Reference proteome</keyword>
<comment type="pathway">
    <text evidence="8">Purine metabolism; 7-cyano-7-deazaguanine biosynthesis.</text>
</comment>
<evidence type="ECO:0000256" key="6">
    <source>
        <dbReference type="ARBA" id="ARBA00023014"/>
    </source>
</evidence>
<feature type="domain" description="Radical SAM core" evidence="9">
    <location>
        <begin position="19"/>
        <end position="225"/>
    </location>
</feature>
<comment type="subunit">
    <text evidence="8">Homodimer.</text>
</comment>
<reference evidence="10 11" key="1">
    <citation type="submission" date="2020-08" db="EMBL/GenBank/DDBJ databases">
        <title>Genomic Encyclopedia of Type Strains, Phase IV (KMG-IV): sequencing the most valuable type-strain genomes for metagenomic binning, comparative biology and taxonomic classification.</title>
        <authorList>
            <person name="Goeker M."/>
        </authorList>
    </citation>
    <scope>NUCLEOTIDE SEQUENCE [LARGE SCALE GENOMIC DNA]</scope>
    <source>
        <strain evidence="10 11">DSM 22975</strain>
    </source>
</reference>
<evidence type="ECO:0000313" key="11">
    <source>
        <dbReference type="Proteomes" id="UP000585721"/>
    </source>
</evidence>
<evidence type="ECO:0000256" key="3">
    <source>
        <dbReference type="ARBA" id="ARBA00022723"/>
    </source>
</evidence>
<feature type="binding site" evidence="8">
    <location>
        <position position="94"/>
    </location>
    <ligand>
        <name>substrate</name>
    </ligand>
</feature>
<name>A0A841GPP3_9GAMM</name>
<dbReference type="SUPFAM" id="SSF102114">
    <property type="entry name" value="Radical SAM enzymes"/>
    <property type="match status" value="1"/>
</dbReference>
<comment type="caution">
    <text evidence="8">Lacks conserved residue(s) required for the propagation of feature annotation.</text>
</comment>
<dbReference type="InterPro" id="IPR013785">
    <property type="entry name" value="Aldolase_TIM"/>
</dbReference>
<evidence type="ECO:0000256" key="1">
    <source>
        <dbReference type="ARBA" id="ARBA00022485"/>
    </source>
</evidence>
<dbReference type="Proteomes" id="UP000585721">
    <property type="component" value="Unassembled WGS sequence"/>
</dbReference>
<dbReference type="NCBIfam" id="TIGR04322">
    <property type="entry name" value="rSAM_QueE_Ecoli"/>
    <property type="match status" value="1"/>
</dbReference>
<dbReference type="Gene3D" id="3.20.20.70">
    <property type="entry name" value="Aldolase class I"/>
    <property type="match status" value="1"/>
</dbReference>
<keyword evidence="2 8" id="KW-0949">S-adenosyl-L-methionine</keyword>
<dbReference type="InterPro" id="IPR058240">
    <property type="entry name" value="rSAM_sf"/>
</dbReference>
<feature type="binding site" evidence="8">
    <location>
        <position position="41"/>
    </location>
    <ligand>
        <name>Mg(2+)</name>
        <dbReference type="ChEBI" id="CHEBI:18420"/>
    </ligand>
</feature>
<dbReference type="GO" id="GO:0051539">
    <property type="term" value="F:4 iron, 4 sulfur cluster binding"/>
    <property type="evidence" value="ECO:0007669"/>
    <property type="project" value="UniProtKB-UniRule"/>
</dbReference>
<protein>
    <recommendedName>
        <fullName evidence="8">7-carboxy-7-deazaguanine synthase</fullName>
        <shortName evidence="8">CDG synthase</shortName>
        <ecNumber evidence="8">4.3.99.3</ecNumber>
    </recommendedName>
    <alternativeName>
        <fullName evidence="8">Queuosine biosynthesis protein QueE</fullName>
    </alternativeName>
</protein>
<comment type="catalytic activity">
    <reaction evidence="8">
        <text>6-carboxy-5,6,7,8-tetrahydropterin + H(+) = 7-carboxy-7-carbaguanine + NH4(+)</text>
        <dbReference type="Rhea" id="RHEA:27974"/>
        <dbReference type="ChEBI" id="CHEBI:15378"/>
        <dbReference type="ChEBI" id="CHEBI:28938"/>
        <dbReference type="ChEBI" id="CHEBI:61032"/>
        <dbReference type="ChEBI" id="CHEBI:61036"/>
        <dbReference type="EC" id="4.3.99.3"/>
    </reaction>
</comment>
<evidence type="ECO:0000256" key="5">
    <source>
        <dbReference type="ARBA" id="ARBA00023004"/>
    </source>
</evidence>
<organism evidence="10 11">
    <name type="scientific">Tolumonas osonensis</name>
    <dbReference type="NCBI Taxonomy" id="675874"/>
    <lineage>
        <taxon>Bacteria</taxon>
        <taxon>Pseudomonadati</taxon>
        <taxon>Pseudomonadota</taxon>
        <taxon>Gammaproteobacteria</taxon>
        <taxon>Aeromonadales</taxon>
        <taxon>Aeromonadaceae</taxon>
        <taxon>Tolumonas</taxon>
    </lineage>
</organism>
<feature type="binding site" evidence="8">
    <location>
        <begin position="38"/>
        <end position="40"/>
    </location>
    <ligand>
        <name>S-adenosyl-L-methionine</name>
        <dbReference type="ChEBI" id="CHEBI:59789"/>
    </ligand>
</feature>
<dbReference type="InterPro" id="IPR024924">
    <property type="entry name" value="7-CO-7-deazaguanine_synth-like"/>
</dbReference>
<keyword evidence="8" id="KW-0671">Queuosine biosynthesis</keyword>
<keyword evidence="1 8" id="KW-0004">4Fe-4S</keyword>
<accession>A0A841GPP3</accession>
<dbReference type="EMBL" id="JACHGR010000004">
    <property type="protein sequence ID" value="MBB6055493.1"/>
    <property type="molecule type" value="Genomic_DNA"/>
</dbReference>
<comment type="cofactor">
    <cofactor evidence="8">
        <name>Mg(2+)</name>
        <dbReference type="ChEBI" id="CHEBI:18420"/>
    </cofactor>
</comment>
<evidence type="ECO:0000256" key="4">
    <source>
        <dbReference type="ARBA" id="ARBA00022842"/>
    </source>
</evidence>
<dbReference type="GO" id="GO:0008616">
    <property type="term" value="P:tRNA queuosine(34) biosynthetic process"/>
    <property type="evidence" value="ECO:0007669"/>
    <property type="project" value="UniProtKB-UniRule"/>
</dbReference>
<dbReference type="GO" id="GO:1904047">
    <property type="term" value="F:S-adenosyl-L-methionine binding"/>
    <property type="evidence" value="ECO:0007669"/>
    <property type="project" value="UniProtKB-UniRule"/>
</dbReference>
<evidence type="ECO:0000256" key="2">
    <source>
        <dbReference type="ARBA" id="ARBA00022691"/>
    </source>
</evidence>
<evidence type="ECO:0000313" key="10">
    <source>
        <dbReference type="EMBL" id="MBB6055493.1"/>
    </source>
</evidence>
<dbReference type="InterPro" id="IPR027609">
    <property type="entry name" value="rSAM_QueE_proteobac"/>
</dbReference>
<keyword evidence="3 8" id="KW-0479">Metal-binding</keyword>
<dbReference type="SFLD" id="SFLDS00029">
    <property type="entry name" value="Radical_SAM"/>
    <property type="match status" value="1"/>
</dbReference>
<keyword evidence="7 8" id="KW-0456">Lyase</keyword>
<feature type="binding site" evidence="8">
    <location>
        <begin position="13"/>
        <end position="15"/>
    </location>
    <ligand>
        <name>substrate</name>
    </ligand>
</feature>
<dbReference type="HAMAP" id="MF_00917">
    <property type="entry name" value="QueE"/>
    <property type="match status" value="1"/>
</dbReference>
<proteinExistence type="inferred from homology"/>
<feature type="binding site" evidence="8">
    <location>
        <position position="28"/>
    </location>
    <ligand>
        <name>substrate</name>
    </ligand>
</feature>
<dbReference type="EC" id="4.3.99.3" evidence="8"/>
<evidence type="ECO:0000259" key="9">
    <source>
        <dbReference type="PROSITE" id="PS51918"/>
    </source>
</evidence>
<dbReference type="AlphaFoldDB" id="A0A841GPP3"/>
<feature type="binding site" evidence="8">
    <location>
        <position position="39"/>
    </location>
    <ligand>
        <name>[4Fe-4S] cluster</name>
        <dbReference type="ChEBI" id="CHEBI:49883"/>
        <note>4Fe-4S-S-AdoMet</note>
    </ligand>
</feature>
<evidence type="ECO:0000256" key="8">
    <source>
        <dbReference type="HAMAP-Rule" id="MF_00917"/>
    </source>
</evidence>
<feature type="binding site" evidence="8">
    <location>
        <begin position="138"/>
        <end position="140"/>
    </location>
    <ligand>
        <name>S-adenosyl-L-methionine</name>
        <dbReference type="ChEBI" id="CHEBI:59789"/>
    </ligand>
</feature>
<dbReference type="GO" id="GO:0000287">
    <property type="term" value="F:magnesium ion binding"/>
    <property type="evidence" value="ECO:0007669"/>
    <property type="project" value="UniProtKB-UniRule"/>
</dbReference>
<dbReference type="PANTHER" id="PTHR42836">
    <property type="entry name" value="7-CARBOXY-7-DEAZAGUANINE SYNTHASE"/>
    <property type="match status" value="1"/>
</dbReference>
<keyword evidence="4 8" id="KW-0460">Magnesium</keyword>
<comment type="function">
    <text evidence="8">Catalyzes the complex heterocyclic radical-mediated conversion of 6-carboxy-5,6,7,8-tetrahydropterin (CPH4) to 7-carboxy-7-deazaguanine (CDG), a step common to the biosynthetic pathways of all 7-deazapurine-containing compounds.</text>
</comment>
<comment type="caution">
    <text evidence="10">The sequence shown here is derived from an EMBL/GenBank/DDBJ whole genome shotgun (WGS) entry which is preliminary data.</text>
</comment>
<sequence>MIYYPINEIFQSIQGEGVFTGTPAIFIRMQGCDVGCSWCDTKNTWCLDYEKKLPDSSYLHQKSDNSDSWTMMSSMEIFKYFSEKNYSPQHVIITGGEPCLYSLLELTDILIGKGYYVQLETSGTREIKVHENVWVTVSPKIGMRGGLVVLPESINRANEIKYPIGKEKHIEDLDCMLKKSNIGNDVQICLQPINQNKNSTKLAIKTCIDRGWRLSVQLHKYIGLK</sequence>
<feature type="binding site" evidence="8">
    <location>
        <position position="32"/>
    </location>
    <ligand>
        <name>[4Fe-4S] cluster</name>
        <dbReference type="ChEBI" id="CHEBI:49883"/>
        <note>4Fe-4S-S-AdoMet</note>
    </ligand>
</feature>
<feature type="binding site" evidence="8">
    <location>
        <position position="96"/>
    </location>
    <ligand>
        <name>S-adenosyl-L-methionine</name>
        <dbReference type="ChEBI" id="CHEBI:59789"/>
    </ligand>
</feature>
<evidence type="ECO:0000256" key="7">
    <source>
        <dbReference type="ARBA" id="ARBA00023239"/>
    </source>
</evidence>
<dbReference type="UniPathway" id="UPA00391"/>
<dbReference type="GO" id="GO:0016840">
    <property type="term" value="F:carbon-nitrogen lyase activity"/>
    <property type="evidence" value="ECO:0007669"/>
    <property type="project" value="UniProtKB-UniRule"/>
</dbReference>
<dbReference type="InterPro" id="IPR007197">
    <property type="entry name" value="rSAM"/>
</dbReference>
<dbReference type="PIRSF" id="PIRSF000370">
    <property type="entry name" value="QueE"/>
    <property type="match status" value="1"/>
</dbReference>
<dbReference type="Pfam" id="PF04055">
    <property type="entry name" value="Radical_SAM"/>
    <property type="match status" value="1"/>
</dbReference>
<feature type="binding site" evidence="8">
    <location>
        <position position="36"/>
    </location>
    <ligand>
        <name>[4Fe-4S] cluster</name>
        <dbReference type="ChEBI" id="CHEBI:49883"/>
        <note>4Fe-4S-S-AdoMet</note>
    </ligand>
</feature>
<keyword evidence="6 8" id="KW-0411">Iron-sulfur</keyword>
<gene>
    <name evidence="8" type="primary">queE</name>
    <name evidence="10" type="ORF">HNR75_001399</name>
</gene>
<keyword evidence="5 8" id="KW-0408">Iron</keyword>
<dbReference type="PANTHER" id="PTHR42836:SF1">
    <property type="entry name" value="7-CARBOXY-7-DEAZAGUANINE SYNTHASE"/>
    <property type="match status" value="1"/>
</dbReference>
<comment type="cofactor">
    <cofactor evidence="8">
        <name>S-adenosyl-L-methionine</name>
        <dbReference type="ChEBI" id="CHEBI:59789"/>
    </cofactor>
    <text evidence="8">Binds 1 S-adenosyl-L-methionine per subunit.</text>
</comment>
<comment type="similarity">
    <text evidence="8">Belongs to the radical SAM superfamily. 7-carboxy-7-deazaguanine synthase family.</text>
</comment>